<evidence type="ECO:0000256" key="3">
    <source>
        <dbReference type="ARBA" id="ARBA00012202"/>
    </source>
</evidence>
<dbReference type="InterPro" id="IPR050401">
    <property type="entry name" value="Cyclic_nucleotide_synthase"/>
</dbReference>
<dbReference type="InterPro" id="IPR028082">
    <property type="entry name" value="Peripla_BP_I"/>
</dbReference>
<keyword evidence="4 15" id="KW-0812">Transmembrane</keyword>
<dbReference type="GO" id="GO:0007168">
    <property type="term" value="P:receptor guanylyl cyclase signaling pathway"/>
    <property type="evidence" value="ECO:0007669"/>
    <property type="project" value="TreeGrafter"/>
</dbReference>
<dbReference type="CDD" id="cd07302">
    <property type="entry name" value="CHD"/>
    <property type="match status" value="1"/>
</dbReference>
<evidence type="ECO:0000256" key="14">
    <source>
        <dbReference type="RuleBase" id="RU003431"/>
    </source>
</evidence>
<evidence type="ECO:0000256" key="2">
    <source>
        <dbReference type="ARBA" id="ARBA00004479"/>
    </source>
</evidence>
<keyword evidence="10" id="KW-0325">Glycoprotein</keyword>
<evidence type="ECO:0000256" key="1">
    <source>
        <dbReference type="ARBA" id="ARBA00001436"/>
    </source>
</evidence>
<dbReference type="SUPFAM" id="SSF55073">
    <property type="entry name" value="Nucleotide cyclase"/>
    <property type="match status" value="1"/>
</dbReference>
<dbReference type="GO" id="GO:0004016">
    <property type="term" value="F:adenylate cyclase activity"/>
    <property type="evidence" value="ECO:0007669"/>
    <property type="project" value="TreeGrafter"/>
</dbReference>
<keyword evidence="9" id="KW-0675">Receptor</keyword>
<evidence type="ECO:0000259" key="17">
    <source>
        <dbReference type="PROSITE" id="PS50125"/>
    </source>
</evidence>
<dbReference type="GO" id="GO:0004383">
    <property type="term" value="F:guanylate cyclase activity"/>
    <property type="evidence" value="ECO:0007669"/>
    <property type="project" value="UniProtKB-EC"/>
</dbReference>
<dbReference type="SMART" id="SM00044">
    <property type="entry name" value="CYCc"/>
    <property type="match status" value="1"/>
</dbReference>
<evidence type="ECO:0000256" key="8">
    <source>
        <dbReference type="ARBA" id="ARBA00023136"/>
    </source>
</evidence>
<reference evidence="19" key="2">
    <citation type="submission" date="2016-04" db="UniProtKB">
        <authorList>
            <consortium name="WormBaseParasite"/>
        </authorList>
    </citation>
    <scope>IDENTIFICATION</scope>
</reference>
<dbReference type="GO" id="GO:0006935">
    <property type="term" value="P:chemotaxis"/>
    <property type="evidence" value="ECO:0007669"/>
    <property type="project" value="UniProtKB-ARBA"/>
</dbReference>
<keyword evidence="12 14" id="KW-0141">cGMP biosynthesis</keyword>
<dbReference type="InterPro" id="IPR029787">
    <property type="entry name" value="Nucleotide_cyclase"/>
</dbReference>
<dbReference type="SUPFAM" id="SSF53822">
    <property type="entry name" value="Periplasmic binding protein-like I"/>
    <property type="match status" value="1"/>
</dbReference>
<dbReference type="FunFam" id="3.30.70.1230:FF:000023">
    <property type="entry name" value="Guanylate cyclase"/>
    <property type="match status" value="1"/>
</dbReference>
<dbReference type="GO" id="GO:0004672">
    <property type="term" value="F:protein kinase activity"/>
    <property type="evidence" value="ECO:0007669"/>
    <property type="project" value="InterPro"/>
</dbReference>
<dbReference type="Proteomes" id="UP000035642">
    <property type="component" value="Unassembled WGS sequence"/>
</dbReference>
<evidence type="ECO:0000256" key="13">
    <source>
        <dbReference type="RuleBase" id="RU000405"/>
    </source>
</evidence>
<dbReference type="InterPro" id="IPR000719">
    <property type="entry name" value="Prot_kinase_dom"/>
</dbReference>
<evidence type="ECO:0000256" key="10">
    <source>
        <dbReference type="ARBA" id="ARBA00023180"/>
    </source>
</evidence>
<dbReference type="InterPro" id="IPR011009">
    <property type="entry name" value="Kinase-like_dom_sf"/>
</dbReference>
<evidence type="ECO:0000256" key="6">
    <source>
        <dbReference type="ARBA" id="ARBA00022741"/>
    </source>
</evidence>
<protein>
    <recommendedName>
        <fullName evidence="3 14">Guanylate cyclase</fullName>
        <ecNumber evidence="3 14">4.6.1.2</ecNumber>
    </recommendedName>
</protein>
<dbReference type="GO" id="GO:0035556">
    <property type="term" value="P:intracellular signal transduction"/>
    <property type="evidence" value="ECO:0007669"/>
    <property type="project" value="InterPro"/>
</dbReference>
<keyword evidence="5" id="KW-0732">Signal</keyword>
<evidence type="ECO:0000256" key="9">
    <source>
        <dbReference type="ARBA" id="ARBA00023170"/>
    </source>
</evidence>
<dbReference type="PANTHER" id="PTHR11920:SF493">
    <property type="entry name" value="RECEPTOR-TYPE GUANYLATE CYCLASE GCY-22"/>
    <property type="match status" value="1"/>
</dbReference>
<proteinExistence type="inferred from homology"/>
<dbReference type="Pfam" id="PF07714">
    <property type="entry name" value="PK_Tyr_Ser-Thr"/>
    <property type="match status" value="1"/>
</dbReference>
<keyword evidence="11 13" id="KW-0456">Lyase</keyword>
<keyword evidence="6" id="KW-0547">Nucleotide-binding</keyword>
<dbReference type="InterPro" id="IPR001054">
    <property type="entry name" value="A/G_cyclase"/>
</dbReference>
<sequence>MLLYAIALNRSIASGLSNPSGKELVQFARGTFEGFTGSVTINEHFTRDALFMVYGLDSNDQQIVLMTISEEMINMNTSLLQEINSGIDQIQDLQPASVIWAHHGGSPPRNRPLCDYDGSACPPSFVEKYLAITLVAIIAPITIAIVAVALFLRYQRIKYERLNEFWKIQFDTLEKRNTKGYLKVQNKLNVLQMKSTEHENLCDFIGLSINGLQLLSVWKYCSRGSLKDVIEKGAMQMDWFFKYSLMRDVSERTSAEETFQAINFLHHSSFGAHGWLSSKNCLVDERWKVKIAFFGLDSIKMKEDREQSDILWVAPEHIRDPLLAPTQMGDIYSFGIICSEVITKTPAWDLQNQDYDIDELVYKLKRGGRSPIRPKLNTEEDQNSSMSALVKDCWSEEPDQRPSSDQIQARMKELTEEKKKSDILLYRMLPKQVAEKLKLGQSVEPEVFECATLFFSDVVSFTTLAKWIRKQKIFYCCQVIGILNDLYTLFDAIIEEHDVYKVETIGDGYLCASGLPLRNGNEHAKEIAEMSFELLRAIKDFRIPHLPNERVNIRVGIHTGSVVTGVVGITMPRYCLFGDTVNTASRMESNGKPGRVHISTDTMTFLTQVIGGYKTEPRGEVIIKAKGAVETHWLLTPEEQDQSKH</sequence>
<dbReference type="SUPFAM" id="SSF56112">
    <property type="entry name" value="Protein kinase-like (PK-like)"/>
    <property type="match status" value="1"/>
</dbReference>
<accession>A0A158P7J9</accession>
<feature type="domain" description="Protein kinase" evidence="16">
    <location>
        <begin position="132"/>
        <end position="414"/>
    </location>
</feature>
<dbReference type="AlphaFoldDB" id="A0A158P7J9"/>
<dbReference type="Gene3D" id="1.10.510.10">
    <property type="entry name" value="Transferase(Phosphotransferase) domain 1"/>
    <property type="match status" value="1"/>
</dbReference>
<evidence type="ECO:0000256" key="7">
    <source>
        <dbReference type="ARBA" id="ARBA00022989"/>
    </source>
</evidence>
<evidence type="ECO:0000256" key="12">
    <source>
        <dbReference type="ARBA" id="ARBA00023293"/>
    </source>
</evidence>
<dbReference type="Gene3D" id="3.30.70.1230">
    <property type="entry name" value="Nucleotide cyclase"/>
    <property type="match status" value="1"/>
</dbReference>
<comment type="subcellular location">
    <subcellularLocation>
        <location evidence="2">Membrane</location>
        <topology evidence="2">Single-pass type I membrane protein</topology>
    </subcellularLocation>
</comment>
<comment type="similarity">
    <text evidence="13">Belongs to the adenylyl cyclase class-4/guanylyl cyclase family.</text>
</comment>
<evidence type="ECO:0000259" key="16">
    <source>
        <dbReference type="PROSITE" id="PS50011"/>
    </source>
</evidence>
<evidence type="ECO:0000256" key="5">
    <source>
        <dbReference type="ARBA" id="ARBA00022729"/>
    </source>
</evidence>
<dbReference type="GO" id="GO:0001653">
    <property type="term" value="F:peptide receptor activity"/>
    <property type="evidence" value="ECO:0007669"/>
    <property type="project" value="TreeGrafter"/>
</dbReference>
<comment type="catalytic activity">
    <reaction evidence="1 14">
        <text>GTP = 3',5'-cyclic GMP + diphosphate</text>
        <dbReference type="Rhea" id="RHEA:13665"/>
        <dbReference type="ChEBI" id="CHEBI:33019"/>
        <dbReference type="ChEBI" id="CHEBI:37565"/>
        <dbReference type="ChEBI" id="CHEBI:57746"/>
        <dbReference type="EC" id="4.6.1.2"/>
    </reaction>
</comment>
<dbReference type="PROSITE" id="PS50125">
    <property type="entry name" value="GUANYLATE_CYCLASE_2"/>
    <property type="match status" value="1"/>
</dbReference>
<dbReference type="Pfam" id="PF00211">
    <property type="entry name" value="Guanylate_cyc"/>
    <property type="match status" value="1"/>
</dbReference>
<dbReference type="PROSITE" id="PS00452">
    <property type="entry name" value="GUANYLATE_CYCLASE_1"/>
    <property type="match status" value="1"/>
</dbReference>
<dbReference type="InterPro" id="IPR018297">
    <property type="entry name" value="A/G_cyclase_CS"/>
</dbReference>
<evidence type="ECO:0000256" key="11">
    <source>
        <dbReference type="ARBA" id="ARBA00023239"/>
    </source>
</evidence>
<dbReference type="PANTHER" id="PTHR11920">
    <property type="entry name" value="GUANYLYL CYCLASE"/>
    <property type="match status" value="1"/>
</dbReference>
<dbReference type="PROSITE" id="PS50011">
    <property type="entry name" value="PROTEIN_KINASE_DOM"/>
    <property type="match status" value="1"/>
</dbReference>
<reference evidence="18" key="1">
    <citation type="submission" date="2012-09" db="EMBL/GenBank/DDBJ databases">
        <authorList>
            <person name="Martin A.A."/>
        </authorList>
    </citation>
    <scope>NUCLEOTIDE SEQUENCE</scope>
</reference>
<dbReference type="GO" id="GO:0007635">
    <property type="term" value="P:chemosensory behavior"/>
    <property type="evidence" value="ECO:0007669"/>
    <property type="project" value="UniProtKB-ARBA"/>
</dbReference>
<dbReference type="WBParaSite" id="ACAC_0000267401-mRNA-1">
    <property type="protein sequence ID" value="ACAC_0000267401-mRNA-1"/>
    <property type="gene ID" value="ACAC_0000267401"/>
</dbReference>
<dbReference type="GO" id="GO:0005524">
    <property type="term" value="F:ATP binding"/>
    <property type="evidence" value="ECO:0007669"/>
    <property type="project" value="InterPro"/>
</dbReference>
<keyword evidence="7 15" id="KW-1133">Transmembrane helix</keyword>
<keyword evidence="18" id="KW-1185">Reference proteome</keyword>
<evidence type="ECO:0000256" key="15">
    <source>
        <dbReference type="SAM" id="Phobius"/>
    </source>
</evidence>
<dbReference type="EC" id="4.6.1.2" evidence="3 14"/>
<keyword evidence="8 15" id="KW-0472">Membrane</keyword>
<dbReference type="STRING" id="6313.A0A158P7J9"/>
<evidence type="ECO:0000313" key="18">
    <source>
        <dbReference type="Proteomes" id="UP000035642"/>
    </source>
</evidence>
<dbReference type="InterPro" id="IPR001245">
    <property type="entry name" value="Ser-Thr/Tyr_kinase_cat_dom"/>
</dbReference>
<dbReference type="GO" id="GO:0005886">
    <property type="term" value="C:plasma membrane"/>
    <property type="evidence" value="ECO:0007669"/>
    <property type="project" value="UniProtKB-SubCell"/>
</dbReference>
<feature type="transmembrane region" description="Helical" evidence="15">
    <location>
        <begin position="129"/>
        <end position="152"/>
    </location>
</feature>
<organism evidence="18 19">
    <name type="scientific">Angiostrongylus cantonensis</name>
    <name type="common">Rat lungworm</name>
    <dbReference type="NCBI Taxonomy" id="6313"/>
    <lineage>
        <taxon>Eukaryota</taxon>
        <taxon>Metazoa</taxon>
        <taxon>Ecdysozoa</taxon>
        <taxon>Nematoda</taxon>
        <taxon>Chromadorea</taxon>
        <taxon>Rhabditida</taxon>
        <taxon>Rhabditina</taxon>
        <taxon>Rhabditomorpha</taxon>
        <taxon>Strongyloidea</taxon>
        <taxon>Metastrongylidae</taxon>
        <taxon>Angiostrongylus</taxon>
    </lineage>
</organism>
<evidence type="ECO:0000313" key="19">
    <source>
        <dbReference type="WBParaSite" id="ACAC_0000267401-mRNA-1"/>
    </source>
</evidence>
<evidence type="ECO:0000256" key="4">
    <source>
        <dbReference type="ARBA" id="ARBA00022692"/>
    </source>
</evidence>
<name>A0A158P7J9_ANGCA</name>
<feature type="domain" description="Guanylate cyclase" evidence="17">
    <location>
        <begin position="452"/>
        <end position="588"/>
    </location>
</feature>